<proteinExistence type="predicted"/>
<dbReference type="AlphaFoldDB" id="A0AA46PWU8"/>
<evidence type="ECO:0000313" key="1">
    <source>
        <dbReference type="EMBL" id="UYF95096.1"/>
    </source>
</evidence>
<protein>
    <submittedName>
        <fullName evidence="1">Uncharacterized protein</fullName>
    </submittedName>
</protein>
<gene>
    <name evidence="1" type="ORF">OCS65_04780</name>
</gene>
<reference evidence="1" key="1">
    <citation type="submission" date="2022-09" db="EMBL/GenBank/DDBJ databases">
        <title>The genome sequence of Rhodococcus aetherivorans N1.</title>
        <authorList>
            <person name="Jiang W."/>
        </authorList>
    </citation>
    <scope>NUCLEOTIDE SEQUENCE</scope>
    <source>
        <strain evidence="1">N1</strain>
    </source>
</reference>
<name>A0AA46PWU8_9NOCA</name>
<evidence type="ECO:0000313" key="2">
    <source>
        <dbReference type="Proteomes" id="UP001163947"/>
    </source>
</evidence>
<organism evidence="1 2">
    <name type="scientific">Rhodococcus aetherivorans</name>
    <dbReference type="NCBI Taxonomy" id="191292"/>
    <lineage>
        <taxon>Bacteria</taxon>
        <taxon>Bacillati</taxon>
        <taxon>Actinomycetota</taxon>
        <taxon>Actinomycetes</taxon>
        <taxon>Mycobacteriales</taxon>
        <taxon>Nocardiaceae</taxon>
        <taxon>Rhodococcus</taxon>
    </lineage>
</organism>
<dbReference type="EMBL" id="CP106982">
    <property type="protein sequence ID" value="UYF95096.1"/>
    <property type="molecule type" value="Genomic_DNA"/>
</dbReference>
<sequence length="66" mass="7510">MFLSRFAGRQLRAADVAQLSPKPGCCRSRPRCLRCPVVVAQMQKLVASDVGDRELEKALRKVRQRR</sequence>
<dbReference type="Proteomes" id="UP001163947">
    <property type="component" value="Chromosome"/>
</dbReference>
<accession>A0AA46PWU8</accession>